<organism evidence="1 2">
    <name type="scientific">Monosporascus cannonballus</name>
    <dbReference type="NCBI Taxonomy" id="155416"/>
    <lineage>
        <taxon>Eukaryota</taxon>
        <taxon>Fungi</taxon>
        <taxon>Dikarya</taxon>
        <taxon>Ascomycota</taxon>
        <taxon>Pezizomycotina</taxon>
        <taxon>Sordariomycetes</taxon>
        <taxon>Xylariomycetidae</taxon>
        <taxon>Xylariales</taxon>
        <taxon>Xylariales incertae sedis</taxon>
        <taxon>Monosporascus</taxon>
    </lineage>
</organism>
<gene>
    <name evidence="1" type="ORF">DL762_004627</name>
</gene>
<evidence type="ECO:0000313" key="2">
    <source>
        <dbReference type="Proteomes" id="UP000294003"/>
    </source>
</evidence>
<accession>A0ABY0H779</accession>
<dbReference type="EMBL" id="QJNS01000111">
    <property type="protein sequence ID" value="RYO86704.1"/>
    <property type="molecule type" value="Genomic_DNA"/>
</dbReference>
<protein>
    <submittedName>
        <fullName evidence="1">Uncharacterized protein</fullName>
    </submittedName>
</protein>
<reference evidence="1 2" key="1">
    <citation type="submission" date="2018-06" db="EMBL/GenBank/DDBJ databases">
        <title>Complete Genomes of Monosporascus.</title>
        <authorList>
            <person name="Robinson A.J."/>
            <person name="Natvig D.O."/>
        </authorList>
    </citation>
    <scope>NUCLEOTIDE SEQUENCE [LARGE SCALE GENOMIC DNA]</scope>
    <source>
        <strain evidence="1 2">CBS 609.92</strain>
    </source>
</reference>
<sequence length="191" mass="20635">MYCRCAARHSGRPESHGNFFGCDFVVATTNCCGSQQPYCPRHHYRQHSCGSQIQPPSSRTTTTVTELTINPRLRNNNGPLYLNGTHTHAASCVSCPCAAAVGLYHQAQVPYHTCVDALPPYCGSRRSEDYFSSPPPCFWFDAYGVPWTPVLPDGGCRGDNLVRGGGGGSAISGLGLNARGEGIVSWLPWID</sequence>
<name>A0ABY0H779_9PEZI</name>
<evidence type="ECO:0000313" key="1">
    <source>
        <dbReference type="EMBL" id="RYO86704.1"/>
    </source>
</evidence>
<comment type="caution">
    <text evidence="1">The sequence shown here is derived from an EMBL/GenBank/DDBJ whole genome shotgun (WGS) entry which is preliminary data.</text>
</comment>
<dbReference type="Proteomes" id="UP000294003">
    <property type="component" value="Unassembled WGS sequence"/>
</dbReference>
<proteinExistence type="predicted"/>
<keyword evidence="2" id="KW-1185">Reference proteome</keyword>